<proteinExistence type="predicted"/>
<name>A0ABN0QUX3_MYCUL</name>
<protein>
    <submittedName>
        <fullName evidence="1">Short chain dehydrogenase family protein</fullName>
    </submittedName>
</protein>
<sequence>MVGGSRGIGRAVAELLARLGAGVVISGREPDAVRDATEAVISAAVARPASPARRTTKTRQMHWSIGA</sequence>
<dbReference type="EMBL" id="JAOL01000138">
    <property type="protein sequence ID" value="EUA88601.1"/>
    <property type="molecule type" value="Genomic_DNA"/>
</dbReference>
<dbReference type="Proteomes" id="UP000020681">
    <property type="component" value="Unassembled WGS sequence"/>
</dbReference>
<gene>
    <name evidence="1" type="ORF">I551_4923</name>
</gene>
<dbReference type="SUPFAM" id="SSF51735">
    <property type="entry name" value="NAD(P)-binding Rossmann-fold domains"/>
    <property type="match status" value="1"/>
</dbReference>
<comment type="caution">
    <text evidence="1">The sequence shown here is derived from an EMBL/GenBank/DDBJ whole genome shotgun (WGS) entry which is preliminary data.</text>
</comment>
<dbReference type="InterPro" id="IPR036291">
    <property type="entry name" value="NAD(P)-bd_dom_sf"/>
</dbReference>
<evidence type="ECO:0000313" key="1">
    <source>
        <dbReference type="EMBL" id="EUA88601.1"/>
    </source>
</evidence>
<evidence type="ECO:0000313" key="2">
    <source>
        <dbReference type="Proteomes" id="UP000020681"/>
    </source>
</evidence>
<organism evidence="1 2">
    <name type="scientific">Mycobacterium ulcerans str. Harvey</name>
    <dbReference type="NCBI Taxonomy" id="1299332"/>
    <lineage>
        <taxon>Bacteria</taxon>
        <taxon>Bacillati</taxon>
        <taxon>Actinomycetota</taxon>
        <taxon>Actinomycetes</taxon>
        <taxon>Mycobacteriales</taxon>
        <taxon>Mycobacteriaceae</taxon>
        <taxon>Mycobacterium</taxon>
        <taxon>Mycobacterium ulcerans group</taxon>
    </lineage>
</organism>
<keyword evidence="2" id="KW-1185">Reference proteome</keyword>
<accession>A0ABN0QUX3</accession>
<reference evidence="1 2" key="1">
    <citation type="submission" date="2014-01" db="EMBL/GenBank/DDBJ databases">
        <authorList>
            <person name="Dobos K."/>
            <person name="Lenaerts A."/>
            <person name="Ordway D."/>
            <person name="DeGroote M.A."/>
            <person name="Parker T."/>
            <person name="Sizemore C."/>
            <person name="Tallon L.J."/>
            <person name="Sadzewicz L.K."/>
            <person name="Sengamalay N."/>
            <person name="Fraser C.M."/>
            <person name="Hine E."/>
            <person name="Shefchek K.A."/>
            <person name="Das S.P."/>
            <person name="Tettelin H."/>
        </authorList>
    </citation>
    <scope>NUCLEOTIDE SEQUENCE [LARGE SCALE GENOMIC DNA]</scope>
    <source>
        <strain evidence="1 2">Harvey</strain>
    </source>
</reference>
<dbReference type="Gene3D" id="3.40.50.720">
    <property type="entry name" value="NAD(P)-binding Rossmann-like Domain"/>
    <property type="match status" value="1"/>
</dbReference>